<name>A0A4R5ZYP3_9RHOB</name>
<sequence length="208" mass="22801">MTHDEIAALFTRSDGKYTFARWGRPIAPVVFGVDDATLGTVKGAIEAVARLARLEITEMDPELGVNLMVFFLRDWDELRSVPDLDRLIPDLGSLLDRLQASGANQYRVFRFDGGNAIRAAFVFVRLDAALSAVPAEDLALAQAVQTVLLWSDRAFTDRSPLGRTEAGHVILRPDIGDLVRAAYDPILPSYADDPAHALRLAARMGRVA</sequence>
<evidence type="ECO:0000313" key="1">
    <source>
        <dbReference type="EMBL" id="TDL76341.1"/>
    </source>
</evidence>
<dbReference type="OrthoDB" id="7827308at2"/>
<gene>
    <name evidence="1" type="ORF">E2L08_13955</name>
</gene>
<protein>
    <submittedName>
        <fullName evidence="1">Uncharacterized protein</fullName>
    </submittedName>
</protein>
<accession>A0A4R5ZYP3</accession>
<evidence type="ECO:0000313" key="2">
    <source>
        <dbReference type="Proteomes" id="UP000295701"/>
    </source>
</evidence>
<reference evidence="1 2" key="1">
    <citation type="submission" date="2019-03" db="EMBL/GenBank/DDBJ databases">
        <title>Primorskyibacter sp. SS33 isolated from sediments.</title>
        <authorList>
            <person name="Xunke S."/>
        </authorList>
    </citation>
    <scope>NUCLEOTIDE SEQUENCE [LARGE SCALE GENOMIC DNA]</scope>
    <source>
        <strain evidence="1 2">SS33</strain>
    </source>
</reference>
<comment type="caution">
    <text evidence="1">The sequence shown here is derived from an EMBL/GenBank/DDBJ whole genome shotgun (WGS) entry which is preliminary data.</text>
</comment>
<dbReference type="EMBL" id="SNAA01000017">
    <property type="protein sequence ID" value="TDL76341.1"/>
    <property type="molecule type" value="Genomic_DNA"/>
</dbReference>
<dbReference type="RefSeq" id="WP_133397710.1">
    <property type="nucleotide sequence ID" value="NZ_SNAA01000017.1"/>
</dbReference>
<proteinExistence type="predicted"/>
<organism evidence="1 2">
    <name type="scientific">Palleronia sediminis</name>
    <dbReference type="NCBI Taxonomy" id="2547833"/>
    <lineage>
        <taxon>Bacteria</taxon>
        <taxon>Pseudomonadati</taxon>
        <taxon>Pseudomonadota</taxon>
        <taxon>Alphaproteobacteria</taxon>
        <taxon>Rhodobacterales</taxon>
        <taxon>Roseobacteraceae</taxon>
        <taxon>Palleronia</taxon>
    </lineage>
</organism>
<keyword evidence="2" id="KW-1185">Reference proteome</keyword>
<dbReference type="AlphaFoldDB" id="A0A4R5ZYP3"/>
<dbReference type="Proteomes" id="UP000295701">
    <property type="component" value="Unassembled WGS sequence"/>
</dbReference>